<dbReference type="GO" id="GO:0003690">
    <property type="term" value="F:double-stranded DNA binding"/>
    <property type="evidence" value="ECO:0007669"/>
    <property type="project" value="TreeGrafter"/>
</dbReference>
<dbReference type="GO" id="GO:0016787">
    <property type="term" value="F:hydrolase activity"/>
    <property type="evidence" value="ECO:0007669"/>
    <property type="project" value="UniProtKB-KW"/>
</dbReference>
<evidence type="ECO:0000313" key="12">
    <source>
        <dbReference type="EMBL" id="KAJ3448773.1"/>
    </source>
</evidence>
<evidence type="ECO:0000256" key="7">
    <source>
        <dbReference type="ARBA" id="ARBA00023125"/>
    </source>
</evidence>
<reference evidence="12" key="2">
    <citation type="submission" date="2022-08" db="EMBL/GenBank/DDBJ databases">
        <title>Novel sulphate-reducing endosymbionts in the free-living metamonad Anaeramoeba.</title>
        <authorList>
            <person name="Jerlstrom-Hultqvist J."/>
            <person name="Cepicka I."/>
            <person name="Gallot-Lavallee L."/>
            <person name="Salas-Leiva D."/>
            <person name="Curtis B.A."/>
            <person name="Zahonova K."/>
            <person name="Pipaliya S."/>
            <person name="Dacks J."/>
            <person name="Roger A.J."/>
        </authorList>
    </citation>
    <scope>NUCLEOTIDE SEQUENCE</scope>
    <source>
        <strain evidence="12">Busselton2</strain>
    </source>
</reference>
<dbReference type="NCBIfam" id="TIGR00578">
    <property type="entry name" value="ku70"/>
    <property type="match status" value="1"/>
</dbReference>
<evidence type="ECO:0000256" key="5">
    <source>
        <dbReference type="ARBA" id="ARBA00022806"/>
    </source>
</evidence>
<keyword evidence="15" id="KW-1185">Reference proteome</keyword>
<dbReference type="InterPro" id="IPR006165">
    <property type="entry name" value="Ku70"/>
</dbReference>
<dbReference type="SMART" id="SM00559">
    <property type="entry name" value="Ku78"/>
    <property type="match status" value="1"/>
</dbReference>
<evidence type="ECO:0000256" key="8">
    <source>
        <dbReference type="ARBA" id="ARBA00023172"/>
    </source>
</evidence>
<keyword evidence="2" id="KW-0547">Nucleotide-binding</keyword>
<keyword evidence="5" id="KW-0347">Helicase</keyword>
<sequence>MNEFQNEEETISTLSSLDSVIFLIDSRSSMFQPNEYYQTAFENSLKAARLVMSEKIVQGGSDQFSICFFGTNESKNPHNFPSIYIHQELDVPGIDDIQKLNDIQTDIDQNFISNIGHSTNDQLDFSQIFFTCSTIFNKNTVASKNIFGNRIFIFTCDDDPLKKDEKLLKKSVDKCKELTDVGIEIELFAFSGLEGNFDHNAFYEKIISQKEEETENQWREHFSEIEMTEIDNFNILLSKVRKRENKKATLGTIHLQLTPDIEIAVKVYSSIEHDKKAKQIYLDSKTKQEVETRTKFVEQLDYTEQLDGKKVVLRETQVGQCFEYGGSYILFNPHEISSIKRYGPLGLQIFGFKPLESLKLYHNVGFSNYLLPNENFLKGSTTLYSALYQKMIEKKVYAIALFKLRKNFGLRFVALVAKEEILDEESEQVSPAGIFVIKLPFTNEIRNIPIKKNVEKIDEQIVEVSKSIIKNMNFHFESTSFENPELQKLYHGLHQKAMKINLNQDLIQDVIFPDWEGLEKADDLFKEFVDLTGVSYQTEENRKRNREQQMQKKNTNKRFYKTERLENLKSQDRKNKDLIKLYTLKELKEFLKSVEVKFKSAERKMSLVEKVLEYFSNLETNNLNEQQNNN</sequence>
<dbReference type="InterPro" id="IPR036465">
    <property type="entry name" value="vWFA_dom_sf"/>
</dbReference>
<dbReference type="CDD" id="cd00788">
    <property type="entry name" value="KU70"/>
    <property type="match status" value="1"/>
</dbReference>
<dbReference type="GO" id="GO:0006303">
    <property type="term" value="P:double-strand break repair via nonhomologous end joining"/>
    <property type="evidence" value="ECO:0007669"/>
    <property type="project" value="InterPro"/>
</dbReference>
<dbReference type="Pfam" id="PF03730">
    <property type="entry name" value="Ku_C"/>
    <property type="match status" value="1"/>
</dbReference>
<dbReference type="InterPro" id="IPR016194">
    <property type="entry name" value="SPOC-like_C_dom_sf"/>
</dbReference>
<accession>A0AAV8A8E0</accession>
<dbReference type="InterPro" id="IPR005161">
    <property type="entry name" value="Ku_N"/>
</dbReference>
<feature type="domain" description="Ku" evidence="11">
    <location>
        <begin position="310"/>
        <end position="456"/>
    </location>
</feature>
<dbReference type="PANTHER" id="PTHR12604">
    <property type="entry name" value="KU AUTOANTIGEN DNA HELICASE"/>
    <property type="match status" value="1"/>
</dbReference>
<evidence type="ECO:0000313" key="13">
    <source>
        <dbReference type="EMBL" id="KAJ6236492.1"/>
    </source>
</evidence>
<dbReference type="PIRSF" id="PIRSF003033">
    <property type="entry name" value="Ku70"/>
    <property type="match status" value="1"/>
</dbReference>
<proteinExistence type="predicted"/>
<dbReference type="Gene3D" id="2.40.290.10">
    <property type="match status" value="1"/>
</dbReference>
<comment type="caution">
    <text evidence="12">The sequence shown here is derived from an EMBL/GenBank/DDBJ whole genome shotgun (WGS) entry which is preliminary data.</text>
</comment>
<keyword evidence="6" id="KW-0067">ATP-binding</keyword>
<dbReference type="SUPFAM" id="SSF100939">
    <property type="entry name" value="SPOC domain-like"/>
    <property type="match status" value="1"/>
</dbReference>
<dbReference type="Pfam" id="PF02735">
    <property type="entry name" value="Ku"/>
    <property type="match status" value="1"/>
</dbReference>
<organism evidence="12 14">
    <name type="scientific">Anaeramoeba flamelloides</name>
    <dbReference type="NCBI Taxonomy" id="1746091"/>
    <lineage>
        <taxon>Eukaryota</taxon>
        <taxon>Metamonada</taxon>
        <taxon>Anaeramoebidae</taxon>
        <taxon>Anaeramoeba</taxon>
    </lineage>
</organism>
<keyword evidence="9" id="KW-0234">DNA repair</keyword>
<dbReference type="Gene3D" id="3.40.50.410">
    <property type="entry name" value="von Willebrand factor, type A domain"/>
    <property type="match status" value="1"/>
</dbReference>
<evidence type="ECO:0000313" key="14">
    <source>
        <dbReference type="Proteomes" id="UP001146793"/>
    </source>
</evidence>
<reference evidence="13" key="1">
    <citation type="submission" date="2022-08" db="EMBL/GenBank/DDBJ databases">
        <title>Novel sulfate-reducing endosymbionts in the free-living metamonad Anaeramoeba.</title>
        <authorList>
            <person name="Jerlstrom-Hultqvist J."/>
            <person name="Cepicka I."/>
            <person name="Gallot-Lavallee L."/>
            <person name="Salas-Leiva D."/>
            <person name="Curtis B.A."/>
            <person name="Zahonova K."/>
            <person name="Pipaliya S."/>
            <person name="Dacks J."/>
            <person name="Roger A.J."/>
        </authorList>
    </citation>
    <scope>NUCLEOTIDE SEQUENCE</scope>
    <source>
        <strain evidence="13">Schooner1</strain>
    </source>
</reference>
<dbReference type="EMBL" id="JAOAOG010000243">
    <property type="protein sequence ID" value="KAJ6236492.1"/>
    <property type="molecule type" value="Genomic_DNA"/>
</dbReference>
<evidence type="ECO:0000259" key="11">
    <source>
        <dbReference type="SMART" id="SM00559"/>
    </source>
</evidence>
<dbReference type="SUPFAM" id="SSF53300">
    <property type="entry name" value="vWA-like"/>
    <property type="match status" value="1"/>
</dbReference>
<comment type="subcellular location">
    <subcellularLocation>
        <location evidence="1">Nucleus</location>
    </subcellularLocation>
</comment>
<keyword evidence="8" id="KW-0233">DNA recombination</keyword>
<dbReference type="PANTHER" id="PTHR12604:SF2">
    <property type="entry name" value="X-RAY REPAIR CROSS-COMPLEMENTING PROTEIN 6"/>
    <property type="match status" value="1"/>
</dbReference>
<dbReference type="GO" id="GO:0003678">
    <property type="term" value="F:DNA helicase activity"/>
    <property type="evidence" value="ECO:0007669"/>
    <property type="project" value="InterPro"/>
</dbReference>
<dbReference type="GO" id="GO:0005524">
    <property type="term" value="F:ATP binding"/>
    <property type="evidence" value="ECO:0007669"/>
    <property type="project" value="UniProtKB-KW"/>
</dbReference>
<dbReference type="AlphaFoldDB" id="A0AAV8A8E0"/>
<evidence type="ECO:0000313" key="15">
    <source>
        <dbReference type="Proteomes" id="UP001150062"/>
    </source>
</evidence>
<keyword evidence="10" id="KW-0539">Nucleus</keyword>
<dbReference type="Gene3D" id="1.10.1600.10">
    <property type="match status" value="1"/>
</dbReference>
<keyword evidence="4" id="KW-0378">Hydrolase</keyword>
<dbReference type="Pfam" id="PF03731">
    <property type="entry name" value="Ku_N"/>
    <property type="match status" value="1"/>
</dbReference>
<dbReference type="GO" id="GO:0042162">
    <property type="term" value="F:telomeric DNA binding"/>
    <property type="evidence" value="ECO:0007669"/>
    <property type="project" value="InterPro"/>
</dbReference>
<dbReference type="Proteomes" id="UP001146793">
    <property type="component" value="Unassembled WGS sequence"/>
</dbReference>
<evidence type="ECO:0000256" key="2">
    <source>
        <dbReference type="ARBA" id="ARBA00022741"/>
    </source>
</evidence>
<evidence type="ECO:0000256" key="6">
    <source>
        <dbReference type="ARBA" id="ARBA00022840"/>
    </source>
</evidence>
<dbReference type="GO" id="GO:0003684">
    <property type="term" value="F:damaged DNA binding"/>
    <property type="evidence" value="ECO:0007669"/>
    <property type="project" value="InterPro"/>
</dbReference>
<dbReference type="InterPro" id="IPR005160">
    <property type="entry name" value="Ku_C"/>
</dbReference>
<name>A0AAV8A8E0_9EUKA</name>
<dbReference type="Gene3D" id="4.10.970.10">
    <property type="entry name" value="Ku70, bridge and pillars"/>
    <property type="match status" value="1"/>
</dbReference>
<dbReference type="InterPro" id="IPR006164">
    <property type="entry name" value="DNA_bd_Ku70/Ku80"/>
</dbReference>
<evidence type="ECO:0000256" key="1">
    <source>
        <dbReference type="ARBA" id="ARBA00004123"/>
    </source>
</evidence>
<dbReference type="GO" id="GO:0043564">
    <property type="term" value="C:Ku70:Ku80 complex"/>
    <property type="evidence" value="ECO:0007669"/>
    <property type="project" value="InterPro"/>
</dbReference>
<evidence type="ECO:0000256" key="3">
    <source>
        <dbReference type="ARBA" id="ARBA00022763"/>
    </source>
</evidence>
<dbReference type="GO" id="GO:0006310">
    <property type="term" value="P:DNA recombination"/>
    <property type="evidence" value="ECO:0007669"/>
    <property type="project" value="UniProtKB-KW"/>
</dbReference>
<dbReference type="InterPro" id="IPR047087">
    <property type="entry name" value="KU70_core_dom"/>
</dbReference>
<dbReference type="EMBL" id="JANTQA010000015">
    <property type="protein sequence ID" value="KAJ3448773.1"/>
    <property type="molecule type" value="Genomic_DNA"/>
</dbReference>
<evidence type="ECO:0000256" key="9">
    <source>
        <dbReference type="ARBA" id="ARBA00023204"/>
    </source>
</evidence>
<evidence type="ECO:0000256" key="4">
    <source>
        <dbReference type="ARBA" id="ARBA00022801"/>
    </source>
</evidence>
<gene>
    <name evidence="12" type="ORF">M0812_01258</name>
    <name evidence="13" type="ORF">M0813_27879</name>
</gene>
<keyword evidence="7" id="KW-0238">DNA-binding</keyword>
<evidence type="ECO:0000256" key="10">
    <source>
        <dbReference type="ARBA" id="ARBA00023242"/>
    </source>
</evidence>
<dbReference type="Proteomes" id="UP001150062">
    <property type="component" value="Unassembled WGS sequence"/>
</dbReference>
<dbReference type="GO" id="GO:0000723">
    <property type="term" value="P:telomere maintenance"/>
    <property type="evidence" value="ECO:0007669"/>
    <property type="project" value="InterPro"/>
</dbReference>
<protein>
    <submittedName>
        <fullName evidence="12">X-ray repair cross-complementing protein</fullName>
    </submittedName>
</protein>
<dbReference type="InterPro" id="IPR027388">
    <property type="entry name" value="Ku70_bridge/pillars_dom_sf"/>
</dbReference>
<keyword evidence="3" id="KW-0227">DNA damage</keyword>